<dbReference type="InterPro" id="IPR035437">
    <property type="entry name" value="SNase_OB-fold_sf"/>
</dbReference>
<evidence type="ECO:0000313" key="2">
    <source>
        <dbReference type="Proteomes" id="UP000235682"/>
    </source>
</evidence>
<sequence>MGYIILAQSARDKEKIFTIINWNVIDGDTADFILDRNQEPSIKARFLLIDTPELKDSHPYAEIAKQRVIELLNETDFI</sequence>
<dbReference type="SUPFAM" id="SSF50199">
    <property type="entry name" value="Staphylococcal nuclease"/>
    <property type="match status" value="1"/>
</dbReference>
<dbReference type="STRING" id="84521.SAMN04487994_10861"/>
<protein>
    <submittedName>
        <fullName evidence="1">Uncharacterized protein</fullName>
    </submittedName>
</protein>
<evidence type="ECO:0000313" key="1">
    <source>
        <dbReference type="EMBL" id="PMC57867.1"/>
    </source>
</evidence>
<dbReference type="Proteomes" id="UP000235682">
    <property type="component" value="Unassembled WGS sequence"/>
</dbReference>
<organism evidence="1 2">
    <name type="scientific">Dolosicoccus paucivorans</name>
    <dbReference type="NCBI Taxonomy" id="84521"/>
    <lineage>
        <taxon>Bacteria</taxon>
        <taxon>Bacillati</taxon>
        <taxon>Bacillota</taxon>
        <taxon>Bacilli</taxon>
        <taxon>Lactobacillales</taxon>
        <taxon>Aerococcaceae</taxon>
        <taxon>Dolosicoccus</taxon>
    </lineage>
</organism>
<accession>A0A1G8PTX4</accession>
<dbReference type="EMBL" id="PNHE01000038">
    <property type="protein sequence ID" value="PMC57867.1"/>
    <property type="molecule type" value="Genomic_DNA"/>
</dbReference>
<dbReference type="AlphaFoldDB" id="A0A1G8PTX4"/>
<gene>
    <name evidence="1" type="ORF">CJ205_07325</name>
</gene>
<proteinExistence type="predicted"/>
<reference evidence="1 2" key="1">
    <citation type="submission" date="2017-09" db="EMBL/GenBank/DDBJ databases">
        <title>Bacterial strain isolated from the female urinary microbiota.</title>
        <authorList>
            <person name="Thomas-White K."/>
            <person name="Kumar N."/>
            <person name="Forster S."/>
            <person name="Putonti C."/>
            <person name="Lawley T."/>
            <person name="Wolfe A.J."/>
        </authorList>
    </citation>
    <scope>NUCLEOTIDE SEQUENCE [LARGE SCALE GENOMIC DNA]</scope>
    <source>
        <strain evidence="1 2">UMB0852</strain>
    </source>
</reference>
<dbReference type="Gene3D" id="2.40.50.90">
    <property type="match status" value="1"/>
</dbReference>
<comment type="caution">
    <text evidence="1">The sequence shown here is derived from an EMBL/GenBank/DDBJ whole genome shotgun (WGS) entry which is preliminary data.</text>
</comment>
<name>A0A1G8PTX4_9LACT</name>
<keyword evidence="2" id="KW-1185">Reference proteome</keyword>
<dbReference type="OrthoDB" id="2139622at2"/>
<dbReference type="RefSeq" id="WP_092087005.1">
    <property type="nucleotide sequence ID" value="NZ_FNEL01000086.1"/>
</dbReference>